<feature type="compositionally biased region" description="Basic and acidic residues" evidence="5">
    <location>
        <begin position="449"/>
        <end position="496"/>
    </location>
</feature>
<proteinExistence type="predicted"/>
<feature type="compositionally biased region" description="Basic and acidic residues" evidence="5">
    <location>
        <begin position="136"/>
        <end position="146"/>
    </location>
</feature>
<evidence type="ECO:0000256" key="5">
    <source>
        <dbReference type="SAM" id="MobiDB-lite"/>
    </source>
</evidence>
<dbReference type="Proteomes" id="UP001280581">
    <property type="component" value="Unassembled WGS sequence"/>
</dbReference>
<keyword evidence="3" id="KW-0963">Cytoplasm</keyword>
<keyword evidence="4" id="KW-0539">Nucleus</keyword>
<comment type="subcellular location">
    <subcellularLocation>
        <location evidence="2">Cytoplasm</location>
    </subcellularLocation>
    <subcellularLocation>
        <location evidence="1">Nucleus</location>
    </subcellularLocation>
</comment>
<evidence type="ECO:0000256" key="3">
    <source>
        <dbReference type="ARBA" id="ARBA00022490"/>
    </source>
</evidence>
<feature type="compositionally biased region" description="Basic and acidic residues" evidence="5">
    <location>
        <begin position="515"/>
        <end position="531"/>
    </location>
</feature>
<dbReference type="PANTHER" id="PTHR31250">
    <property type="entry name" value="IQ DOMAIN-CONTAINING PROTEIN IQM3"/>
    <property type="match status" value="1"/>
</dbReference>
<dbReference type="AlphaFoldDB" id="A0AAN6RFM9"/>
<feature type="region of interest" description="Disordered" evidence="5">
    <location>
        <begin position="72"/>
        <end position="146"/>
    </location>
</feature>
<feature type="region of interest" description="Disordered" evidence="5">
    <location>
        <begin position="257"/>
        <end position="304"/>
    </location>
</feature>
<gene>
    <name evidence="6" type="ORF">GRF29_77g729740</name>
</gene>
<reference evidence="6 7" key="1">
    <citation type="submission" date="2021-02" db="EMBL/GenBank/DDBJ databases">
        <title>Genome assembly of Pseudopithomyces chartarum.</title>
        <authorList>
            <person name="Jauregui R."/>
            <person name="Singh J."/>
            <person name="Voisey C."/>
        </authorList>
    </citation>
    <scope>NUCLEOTIDE SEQUENCE [LARGE SCALE GENOMIC DNA]</scope>
    <source>
        <strain evidence="6 7">AGR01</strain>
    </source>
</reference>
<feature type="region of interest" description="Disordered" evidence="5">
    <location>
        <begin position="449"/>
        <end position="500"/>
    </location>
</feature>
<dbReference type="GO" id="GO:0005634">
    <property type="term" value="C:nucleus"/>
    <property type="evidence" value="ECO:0007669"/>
    <property type="project" value="UniProtKB-SubCell"/>
</dbReference>
<keyword evidence="7" id="KW-1185">Reference proteome</keyword>
<sequence>MSERVAGEQSSQHDGPAQTPSEAQSVAHHGSKEQEQAAQLIQKNYRGYRERRQLEGMGLDANSRWSEALREARWRNATKPVPRSERPTRETVTTPEQQSRAASDAARQNWKRVGEIARRAGGDDPIDDDEIDGDDDQRTRAEQKAEREKTAKMMDLQYFLEMVDQKHRYGSNLRAYHDQWKKSETNENFFYWLDQGHGKDFEHPTVSRERLEKEQVRYLSREERMQYLVKIDDEGRLRWAKNGERLNTTVEFKDSINGIVPKDDSTPAYAPAGRLESGPSHDRRNSTDSSNSESSAEHSDVEGEHYVNHDLKQSKGLAKIKYVSAATVLNHLLRGSVKPNSWIFVADTQFRLYVGIKQSGAFQHSSFLHGARISAAGLIKIKDGQLRRLSPLSGHYRPPTKNFRAFVHSLKDNGVDMSHVSISRSYAVLVGLEAYVKTRRKIKHGVEHAHNAETRIMHPEEYQKKIEESQDKSKSAQKERQLLAAHNEKQEAEKRERSWRHKLWRRIRHGSVTSKDELDVRVKEKKHKEPLSKAGLDVESGIPPDGKRIPLGSS</sequence>
<protein>
    <recommendedName>
        <fullName evidence="8">IQ calmodulin-binding motif protein</fullName>
    </recommendedName>
</protein>
<feature type="compositionally biased region" description="Basic and acidic residues" evidence="5">
    <location>
        <begin position="295"/>
        <end position="304"/>
    </location>
</feature>
<feature type="compositionally biased region" description="Low complexity" evidence="5">
    <location>
        <begin position="90"/>
        <end position="108"/>
    </location>
</feature>
<organism evidence="6 7">
    <name type="scientific">Pseudopithomyces chartarum</name>
    <dbReference type="NCBI Taxonomy" id="1892770"/>
    <lineage>
        <taxon>Eukaryota</taxon>
        <taxon>Fungi</taxon>
        <taxon>Dikarya</taxon>
        <taxon>Ascomycota</taxon>
        <taxon>Pezizomycotina</taxon>
        <taxon>Dothideomycetes</taxon>
        <taxon>Pleosporomycetidae</taxon>
        <taxon>Pleosporales</taxon>
        <taxon>Massarineae</taxon>
        <taxon>Didymosphaeriaceae</taxon>
        <taxon>Pseudopithomyces</taxon>
    </lineage>
</organism>
<dbReference type="PROSITE" id="PS50096">
    <property type="entry name" value="IQ"/>
    <property type="match status" value="1"/>
</dbReference>
<feature type="region of interest" description="Disordered" evidence="5">
    <location>
        <begin position="1"/>
        <end position="44"/>
    </location>
</feature>
<evidence type="ECO:0000313" key="6">
    <source>
        <dbReference type="EMBL" id="KAK3208428.1"/>
    </source>
</evidence>
<dbReference type="EMBL" id="WVTA01000007">
    <property type="protein sequence ID" value="KAK3208428.1"/>
    <property type="molecule type" value="Genomic_DNA"/>
</dbReference>
<feature type="compositionally biased region" description="Basic and acidic residues" evidence="5">
    <location>
        <begin position="112"/>
        <end position="122"/>
    </location>
</feature>
<name>A0AAN6RFM9_9PLEO</name>
<feature type="region of interest" description="Disordered" evidence="5">
    <location>
        <begin position="515"/>
        <end position="554"/>
    </location>
</feature>
<evidence type="ECO:0000256" key="2">
    <source>
        <dbReference type="ARBA" id="ARBA00004496"/>
    </source>
</evidence>
<evidence type="ECO:0000313" key="7">
    <source>
        <dbReference type="Proteomes" id="UP001280581"/>
    </source>
</evidence>
<evidence type="ECO:0008006" key="8">
    <source>
        <dbReference type="Google" id="ProtNLM"/>
    </source>
</evidence>
<feature type="compositionally biased region" description="Acidic residues" evidence="5">
    <location>
        <begin position="124"/>
        <end position="135"/>
    </location>
</feature>
<evidence type="ECO:0000256" key="1">
    <source>
        <dbReference type="ARBA" id="ARBA00004123"/>
    </source>
</evidence>
<dbReference type="InterPro" id="IPR044159">
    <property type="entry name" value="IQM"/>
</dbReference>
<dbReference type="GO" id="GO:0005737">
    <property type="term" value="C:cytoplasm"/>
    <property type="evidence" value="ECO:0007669"/>
    <property type="project" value="UniProtKB-SubCell"/>
</dbReference>
<accession>A0AAN6RFM9</accession>
<dbReference type="PANTHER" id="PTHR31250:SF27">
    <property type="entry name" value="IQ DOMAIN-CONTAINING PROTEIN IQM5"/>
    <property type="match status" value="1"/>
</dbReference>
<evidence type="ECO:0000256" key="4">
    <source>
        <dbReference type="ARBA" id="ARBA00023242"/>
    </source>
</evidence>
<feature type="compositionally biased region" description="Polar residues" evidence="5">
    <location>
        <begin position="8"/>
        <end position="24"/>
    </location>
</feature>
<comment type="caution">
    <text evidence="6">The sequence shown here is derived from an EMBL/GenBank/DDBJ whole genome shotgun (WGS) entry which is preliminary data.</text>
</comment>